<dbReference type="SUPFAM" id="SSF52743">
    <property type="entry name" value="Subtilisin-like"/>
    <property type="match status" value="1"/>
</dbReference>
<feature type="chain" id="PRO_5034492622" description="Peptidase S8/S53 domain-containing protein" evidence="5">
    <location>
        <begin position="20"/>
        <end position="553"/>
    </location>
</feature>
<keyword evidence="8" id="KW-1185">Reference proteome</keyword>
<comment type="caution">
    <text evidence="7">The sequence shown here is derived from an EMBL/GenBank/DDBJ whole genome shotgun (WGS) entry which is preliminary data.</text>
</comment>
<dbReference type="Gene3D" id="3.40.50.200">
    <property type="entry name" value="Peptidase S8/S53 domain"/>
    <property type="match status" value="1"/>
</dbReference>
<organism evidence="7 8">
    <name type="scientific">Deinococcus arenae</name>
    <dbReference type="NCBI Taxonomy" id="1452751"/>
    <lineage>
        <taxon>Bacteria</taxon>
        <taxon>Thermotogati</taxon>
        <taxon>Deinococcota</taxon>
        <taxon>Deinococci</taxon>
        <taxon>Deinococcales</taxon>
        <taxon>Deinococcaceae</taxon>
        <taxon>Deinococcus</taxon>
    </lineage>
</organism>
<sequence>MNRALTAFLIALLLSVAHAAVPVRTIFPTQVAPGGLLEITIPPQQDMVCRSSGTPLRVWIGSRPYAPACALLDGDWALTFRLPKPQPERSPPVPDLRLPQEGLQDVVVLPSSQHLTVSNGTTERKLAILPPGAGVLAIRNGKKMGLLPSSEPINLSRLFAPGIRGRNHSAAMSDQLRRLERGLRGIDLKPVYQPSAVKVLPGGSLCEDTVIQGVQLPAEVRADLGILIEQAYGDSIIVAPDTAKQPPGGQDGQMLRRAGGTNDLAWKSIGLTSVMTSQRVSSVTVSIIDTFDGQTDAFAHQTQLDGQPYTMRGHGALIDQLIRTVAPTAPLFTYTPACDAKGTCHIVRIIEGLCQAAAEARSQGQVIVNLSFATPYDHPLLKRAVGEALQAGVAVVTAYGNSDRCALRPSSLLDYCNAYPADWTTTMDTKGYRGRLYAVGASEQGNATPQSFQRGEPRWTRESGRATVTQYQMSVATQPTLLAPGFFWLTPPHGATQQAPAPAAYWGTSFSAPLVTGALVRWVQAGKSGWPKPAQLKCNDARLDLRRFTDSCT</sequence>
<keyword evidence="5" id="KW-0732">Signal</keyword>
<reference evidence="8" key="1">
    <citation type="journal article" date="2019" name="Int. J. Syst. Evol. Microbiol.">
        <title>The Global Catalogue of Microorganisms (GCM) 10K type strain sequencing project: providing services to taxonomists for standard genome sequencing and annotation.</title>
        <authorList>
            <consortium name="The Broad Institute Genomics Platform"/>
            <consortium name="The Broad Institute Genome Sequencing Center for Infectious Disease"/>
            <person name="Wu L."/>
            <person name="Ma J."/>
        </authorList>
    </citation>
    <scope>NUCLEOTIDE SEQUENCE [LARGE SCALE GENOMIC DNA]</scope>
    <source>
        <strain evidence="8">JCM 31047</strain>
    </source>
</reference>
<evidence type="ECO:0000256" key="4">
    <source>
        <dbReference type="ARBA" id="ARBA00022825"/>
    </source>
</evidence>
<dbReference type="InterPro" id="IPR036852">
    <property type="entry name" value="Peptidase_S8/S53_dom_sf"/>
</dbReference>
<evidence type="ECO:0000256" key="3">
    <source>
        <dbReference type="ARBA" id="ARBA00022801"/>
    </source>
</evidence>
<protein>
    <recommendedName>
        <fullName evidence="6">Peptidase S8/S53 domain-containing protein</fullName>
    </recommendedName>
</protein>
<keyword evidence="4" id="KW-0720">Serine protease</keyword>
<dbReference type="GO" id="GO:0006508">
    <property type="term" value="P:proteolysis"/>
    <property type="evidence" value="ECO:0007669"/>
    <property type="project" value="UniProtKB-KW"/>
</dbReference>
<accession>A0A8H9GS02</accession>
<dbReference type="PANTHER" id="PTHR43806">
    <property type="entry name" value="PEPTIDASE S8"/>
    <property type="match status" value="1"/>
</dbReference>
<proteinExistence type="inferred from homology"/>
<dbReference type="PANTHER" id="PTHR43806:SF11">
    <property type="entry name" value="CEREVISIN-RELATED"/>
    <property type="match status" value="1"/>
</dbReference>
<gene>
    <name evidence="7" type="ORF">GCM10008956_33000</name>
</gene>
<dbReference type="PROSITE" id="PS00138">
    <property type="entry name" value="SUBTILASE_SER"/>
    <property type="match status" value="1"/>
</dbReference>
<comment type="similarity">
    <text evidence="1">Belongs to the peptidase S8 family.</text>
</comment>
<keyword evidence="2" id="KW-0645">Protease</keyword>
<dbReference type="InterPro" id="IPR050131">
    <property type="entry name" value="Peptidase_S8_subtilisin-like"/>
</dbReference>
<dbReference type="CDD" id="cd00306">
    <property type="entry name" value="Peptidases_S8_S53"/>
    <property type="match status" value="1"/>
</dbReference>
<dbReference type="InterPro" id="IPR023828">
    <property type="entry name" value="Peptidase_S8_Ser-AS"/>
</dbReference>
<evidence type="ECO:0000313" key="8">
    <source>
        <dbReference type="Proteomes" id="UP000600547"/>
    </source>
</evidence>
<dbReference type="Pfam" id="PF00082">
    <property type="entry name" value="Peptidase_S8"/>
    <property type="match status" value="1"/>
</dbReference>
<evidence type="ECO:0000256" key="1">
    <source>
        <dbReference type="ARBA" id="ARBA00011073"/>
    </source>
</evidence>
<feature type="signal peptide" evidence="5">
    <location>
        <begin position="1"/>
        <end position="19"/>
    </location>
</feature>
<evidence type="ECO:0000256" key="5">
    <source>
        <dbReference type="SAM" id="SignalP"/>
    </source>
</evidence>
<evidence type="ECO:0000313" key="7">
    <source>
        <dbReference type="EMBL" id="GGM54529.1"/>
    </source>
</evidence>
<dbReference type="RefSeq" id="WP_189062745.1">
    <property type="nucleotide sequence ID" value="NZ_BMQG01000015.1"/>
</dbReference>
<dbReference type="AlphaFoldDB" id="A0A8H9GS02"/>
<dbReference type="InterPro" id="IPR000209">
    <property type="entry name" value="Peptidase_S8/S53_dom"/>
</dbReference>
<name>A0A8H9GS02_9DEIO</name>
<feature type="domain" description="Peptidase S8/S53" evidence="6">
    <location>
        <begin position="322"/>
        <end position="532"/>
    </location>
</feature>
<dbReference type="GO" id="GO:0004252">
    <property type="term" value="F:serine-type endopeptidase activity"/>
    <property type="evidence" value="ECO:0007669"/>
    <property type="project" value="InterPro"/>
</dbReference>
<keyword evidence="3" id="KW-0378">Hydrolase</keyword>
<dbReference type="EMBL" id="BMQG01000015">
    <property type="protein sequence ID" value="GGM54529.1"/>
    <property type="molecule type" value="Genomic_DNA"/>
</dbReference>
<evidence type="ECO:0000256" key="2">
    <source>
        <dbReference type="ARBA" id="ARBA00022670"/>
    </source>
</evidence>
<evidence type="ECO:0000259" key="6">
    <source>
        <dbReference type="Pfam" id="PF00082"/>
    </source>
</evidence>
<dbReference type="Proteomes" id="UP000600547">
    <property type="component" value="Unassembled WGS sequence"/>
</dbReference>